<gene>
    <name evidence="1" type="ORF">AAS23_gp66</name>
</gene>
<sequence length="66" mass="7898">MSNKPVYLRIKDIDVIQAIYAFRKELIFLRMPDGEMKMQPYKAGMANALRLHVRARPDHRYFMRVS</sequence>
<organism evidence="1 2">
    <name type="scientific">Pantoea phage vB_PagS_AAS23</name>
    <dbReference type="NCBI Taxonomy" id="2499073"/>
    <lineage>
        <taxon>Viruses</taxon>
        <taxon>Duplodnaviria</taxon>
        <taxon>Heunggongvirae</taxon>
        <taxon>Uroviricota</taxon>
        <taxon>Caudoviricetes</taxon>
        <taxon>Drexlerviridae</taxon>
        <taxon>Sauletekiovirus</taxon>
        <taxon>Sauletekiovirus AAS23</taxon>
    </lineage>
</organism>
<accession>A0A3S9U844</accession>
<evidence type="ECO:0000313" key="1">
    <source>
        <dbReference type="EMBL" id="AZS06379.1"/>
    </source>
</evidence>
<dbReference type="Proteomes" id="UP000288641">
    <property type="component" value="Segment"/>
</dbReference>
<name>A0A3S9U844_9CAUD</name>
<proteinExistence type="predicted"/>
<evidence type="ECO:0000313" key="2">
    <source>
        <dbReference type="Proteomes" id="UP000288641"/>
    </source>
</evidence>
<keyword evidence="2" id="KW-1185">Reference proteome</keyword>
<reference evidence="1 2" key="1">
    <citation type="submission" date="2018-10" db="EMBL/GenBank/DDBJ databases">
        <title>Complete genome sequence of Pantoea phage vB_PagS_AAS23.</title>
        <authorList>
            <person name="Truncaite L."/>
            <person name="Simoliuniene M."/>
            <person name="Kazlauskas D."/>
            <person name="Meskys R."/>
            <person name="Simoliunas E."/>
        </authorList>
    </citation>
    <scope>NUCLEOTIDE SEQUENCE [LARGE SCALE GENOMIC DNA]</scope>
    <source>
        <strain evidence="1">AAS23</strain>
    </source>
</reference>
<dbReference type="EMBL" id="MK095606">
    <property type="protein sequence ID" value="AZS06379.1"/>
    <property type="molecule type" value="Genomic_DNA"/>
</dbReference>
<protein>
    <submittedName>
        <fullName evidence="1">Uncharacterized protein</fullName>
    </submittedName>
</protein>